<evidence type="ECO:0000256" key="4">
    <source>
        <dbReference type="ARBA" id="ARBA00023110"/>
    </source>
</evidence>
<sequence length="392" mass="42662">MKKKFMSVMLAATLVVSLVGCGKKNNNNTATDADDTSNKAITAEEYNATIASNAAVYKKYITLPEYKGIAVSVDKSSLTVSDDDVETYISNILSSYATSEQVTEGTTASGDTISLDYSGKLDGVAFSGGTATDVSYTIGSGKFITDLDQGLVGLNVGQEYDIPCTFPSDYSSSDLAGKSVIFTVTVHSITKKTIPELTDEWVAANAESMGIEGTTVEALRKEAREYLENSGKSTYDSNKYSAVYEVIKKDITVNGYPQAELDSLKSILKQNMEAEYNQYQSYYSAQGISDFSSYLSSVYNLSDDAAYDDYATQTAQEYLLEKMVLTIIAADNGIDVSADDINEIGATYASYYGYTDYQEILDTYGNEMNAELGYEKLSEKVQSFLNDNSVEQ</sequence>
<evidence type="ECO:0000259" key="9">
    <source>
        <dbReference type="PROSITE" id="PS50059"/>
    </source>
</evidence>
<keyword evidence="6" id="KW-0131">Cell cycle</keyword>
<comment type="subcellular location">
    <subcellularLocation>
        <location evidence="2">Cytoplasm</location>
    </subcellularLocation>
</comment>
<evidence type="ECO:0000256" key="3">
    <source>
        <dbReference type="ARBA" id="ARBA00022618"/>
    </source>
</evidence>
<comment type="catalytic activity">
    <reaction evidence="1 7">
        <text>[protein]-peptidylproline (omega=180) = [protein]-peptidylproline (omega=0)</text>
        <dbReference type="Rhea" id="RHEA:16237"/>
        <dbReference type="Rhea" id="RHEA-COMP:10747"/>
        <dbReference type="Rhea" id="RHEA-COMP:10748"/>
        <dbReference type="ChEBI" id="CHEBI:83833"/>
        <dbReference type="ChEBI" id="CHEBI:83834"/>
        <dbReference type="EC" id="5.2.1.8"/>
    </reaction>
</comment>
<proteinExistence type="predicted"/>
<evidence type="ECO:0000256" key="8">
    <source>
        <dbReference type="SAM" id="SignalP"/>
    </source>
</evidence>
<gene>
    <name evidence="10" type="primary">tig</name>
    <name evidence="10" type="ORF">H8S01_10730</name>
</gene>
<dbReference type="GO" id="GO:0003755">
    <property type="term" value="F:peptidyl-prolyl cis-trans isomerase activity"/>
    <property type="evidence" value="ECO:0007669"/>
    <property type="project" value="UniProtKB-EC"/>
</dbReference>
<evidence type="ECO:0000256" key="7">
    <source>
        <dbReference type="PROSITE-ProRule" id="PRU00277"/>
    </source>
</evidence>
<dbReference type="InterPro" id="IPR027304">
    <property type="entry name" value="Trigger_fact/SurA_dom_sf"/>
</dbReference>
<evidence type="ECO:0000256" key="1">
    <source>
        <dbReference type="ARBA" id="ARBA00000971"/>
    </source>
</evidence>
<feature type="domain" description="PPIase FKBP-type" evidence="9">
    <location>
        <begin position="110"/>
        <end position="181"/>
    </location>
</feature>
<dbReference type="PROSITE" id="PS50059">
    <property type="entry name" value="FKBP_PPIASE"/>
    <property type="match status" value="1"/>
</dbReference>
<evidence type="ECO:0000256" key="2">
    <source>
        <dbReference type="ARBA" id="ARBA00004496"/>
    </source>
</evidence>
<dbReference type="InterPro" id="IPR037041">
    <property type="entry name" value="Trigger_fac_C_sf"/>
</dbReference>
<dbReference type="NCBIfam" id="TIGR00115">
    <property type="entry name" value="tig"/>
    <property type="match status" value="1"/>
</dbReference>
<evidence type="ECO:0000256" key="5">
    <source>
        <dbReference type="ARBA" id="ARBA00023235"/>
    </source>
</evidence>
<feature type="signal peptide" evidence="8">
    <location>
        <begin position="1"/>
        <end position="21"/>
    </location>
</feature>
<keyword evidence="4 7" id="KW-0697">Rotamase</keyword>
<evidence type="ECO:0000313" key="11">
    <source>
        <dbReference type="Proteomes" id="UP000628463"/>
    </source>
</evidence>
<keyword evidence="11" id="KW-1185">Reference proteome</keyword>
<dbReference type="SUPFAM" id="SSF109998">
    <property type="entry name" value="Triger factor/SurA peptide-binding domain-like"/>
    <property type="match status" value="1"/>
</dbReference>
<dbReference type="SUPFAM" id="SSF54534">
    <property type="entry name" value="FKBP-like"/>
    <property type="match status" value="1"/>
</dbReference>
<feature type="chain" id="PRO_5045522796" description="peptidylprolyl isomerase" evidence="8">
    <location>
        <begin position="22"/>
        <end position="392"/>
    </location>
</feature>
<keyword evidence="8" id="KW-0732">Signal</keyword>
<dbReference type="Pfam" id="PF00254">
    <property type="entry name" value="FKBP_C"/>
    <property type="match status" value="1"/>
</dbReference>
<dbReference type="EMBL" id="JACOPD010000007">
    <property type="protein sequence ID" value="MBC5681433.1"/>
    <property type="molecule type" value="Genomic_DNA"/>
</dbReference>
<dbReference type="InterPro" id="IPR046357">
    <property type="entry name" value="PPIase_dom_sf"/>
</dbReference>
<dbReference type="InterPro" id="IPR005215">
    <property type="entry name" value="Trig_fac"/>
</dbReference>
<accession>A0ABR7G1X5</accession>
<reference evidence="10 11" key="1">
    <citation type="submission" date="2020-08" db="EMBL/GenBank/DDBJ databases">
        <title>Genome public.</title>
        <authorList>
            <person name="Liu C."/>
            <person name="Sun Q."/>
        </authorList>
    </citation>
    <scope>NUCLEOTIDE SEQUENCE [LARGE SCALE GENOMIC DNA]</scope>
    <source>
        <strain evidence="10 11">NSJ-43</strain>
    </source>
</reference>
<name>A0ABR7G1X5_9FIRM</name>
<comment type="caution">
    <text evidence="10">The sequence shown here is derived from an EMBL/GenBank/DDBJ whole genome shotgun (WGS) entry which is preliminary data.</text>
</comment>
<dbReference type="Proteomes" id="UP000628463">
    <property type="component" value="Unassembled WGS sequence"/>
</dbReference>
<dbReference type="RefSeq" id="WP_021866200.1">
    <property type="nucleotide sequence ID" value="NZ_JACOPD010000007.1"/>
</dbReference>
<dbReference type="Gene3D" id="1.10.3120.10">
    <property type="entry name" value="Trigger factor, C-terminal domain"/>
    <property type="match status" value="1"/>
</dbReference>
<evidence type="ECO:0000256" key="6">
    <source>
        <dbReference type="ARBA" id="ARBA00023306"/>
    </source>
</evidence>
<dbReference type="PROSITE" id="PS51257">
    <property type="entry name" value="PROKAR_LIPOPROTEIN"/>
    <property type="match status" value="1"/>
</dbReference>
<protein>
    <recommendedName>
        <fullName evidence="7">peptidylprolyl isomerase</fullName>
        <ecNumber evidence="7">5.2.1.8</ecNumber>
    </recommendedName>
</protein>
<keyword evidence="3" id="KW-0132">Cell division</keyword>
<keyword evidence="5 7" id="KW-0413">Isomerase</keyword>
<evidence type="ECO:0000313" key="10">
    <source>
        <dbReference type="EMBL" id="MBC5681433.1"/>
    </source>
</evidence>
<dbReference type="Pfam" id="PF05698">
    <property type="entry name" value="Trigger_C"/>
    <property type="match status" value="1"/>
</dbReference>
<organism evidence="10 11">
    <name type="scientific">Lachnospira hominis</name>
    <name type="common">ex Liu et al. 2021</name>
    <dbReference type="NCBI Taxonomy" id="2763051"/>
    <lineage>
        <taxon>Bacteria</taxon>
        <taxon>Bacillati</taxon>
        <taxon>Bacillota</taxon>
        <taxon>Clostridia</taxon>
        <taxon>Lachnospirales</taxon>
        <taxon>Lachnospiraceae</taxon>
        <taxon>Lachnospira</taxon>
    </lineage>
</organism>
<dbReference type="Gene3D" id="3.10.50.40">
    <property type="match status" value="1"/>
</dbReference>
<dbReference type="InterPro" id="IPR001179">
    <property type="entry name" value="PPIase_FKBP_dom"/>
</dbReference>
<dbReference type="InterPro" id="IPR008880">
    <property type="entry name" value="Trigger_fac_C"/>
</dbReference>
<dbReference type="PIRSF" id="PIRSF003095">
    <property type="entry name" value="Trigger_factor"/>
    <property type="match status" value="1"/>
</dbReference>
<dbReference type="EC" id="5.2.1.8" evidence="7"/>